<protein>
    <submittedName>
        <fullName evidence="1">Uncharacterized protein</fullName>
    </submittedName>
</protein>
<reference evidence="1 2" key="1">
    <citation type="submission" date="2015-01" db="EMBL/GenBank/DDBJ databases">
        <title>Evolution of Trichinella species and genotypes.</title>
        <authorList>
            <person name="Korhonen P.K."/>
            <person name="Edoardo P."/>
            <person name="Giuseppe L.R."/>
            <person name="Gasser R.B."/>
        </authorList>
    </citation>
    <scope>NUCLEOTIDE SEQUENCE [LARGE SCALE GENOMIC DNA]</scope>
    <source>
        <strain evidence="1">ISS588</strain>
    </source>
</reference>
<keyword evidence="2" id="KW-1185">Reference proteome</keyword>
<evidence type="ECO:0000313" key="2">
    <source>
        <dbReference type="Proteomes" id="UP000054805"/>
    </source>
</evidence>
<name>A0A0V1INE9_TRIPS</name>
<evidence type="ECO:0000313" key="1">
    <source>
        <dbReference type="EMBL" id="KRZ24119.1"/>
    </source>
</evidence>
<accession>A0A0V1INE9</accession>
<dbReference type="AlphaFoldDB" id="A0A0V1INE9"/>
<dbReference type="Proteomes" id="UP000054805">
    <property type="component" value="Unassembled WGS sequence"/>
</dbReference>
<dbReference type="EMBL" id="JYDS01000128">
    <property type="protein sequence ID" value="KRZ24119.1"/>
    <property type="molecule type" value="Genomic_DNA"/>
</dbReference>
<proteinExistence type="predicted"/>
<gene>
    <name evidence="1" type="ORF">T4B_7015</name>
</gene>
<sequence length="59" mass="7024">MKRAHSINFTVTLVRFGSIMQRRYSTCILIIKHNCVCFSDSKDFKISKKEQRKKFLNVK</sequence>
<comment type="caution">
    <text evidence="1">The sequence shown here is derived from an EMBL/GenBank/DDBJ whole genome shotgun (WGS) entry which is preliminary data.</text>
</comment>
<organism evidence="1 2">
    <name type="scientific">Trichinella pseudospiralis</name>
    <name type="common">Parasitic roundworm</name>
    <dbReference type="NCBI Taxonomy" id="6337"/>
    <lineage>
        <taxon>Eukaryota</taxon>
        <taxon>Metazoa</taxon>
        <taxon>Ecdysozoa</taxon>
        <taxon>Nematoda</taxon>
        <taxon>Enoplea</taxon>
        <taxon>Dorylaimia</taxon>
        <taxon>Trichinellida</taxon>
        <taxon>Trichinellidae</taxon>
        <taxon>Trichinella</taxon>
    </lineage>
</organism>